<dbReference type="GeneID" id="39650242"/>
<keyword evidence="2" id="KW-1185">Reference proteome</keyword>
<protein>
    <recommendedName>
        <fullName evidence="3">Ferritin-like metal-binding protein YciE</fullName>
    </recommendedName>
</protein>
<evidence type="ECO:0000313" key="1">
    <source>
        <dbReference type="EMBL" id="QBR04047.1"/>
    </source>
</evidence>
<dbReference type="KEGG" id="ppai:E1956_43450"/>
<name>A0A4P7D9C6_9BURK</name>
<keyword evidence="1" id="KW-0614">Plasmid</keyword>
<gene>
    <name evidence="1" type="ORF">E1956_43450</name>
</gene>
<dbReference type="Proteomes" id="UP000295727">
    <property type="component" value="Plasmid unnamed1"/>
</dbReference>
<dbReference type="RefSeq" id="WP_134760053.1">
    <property type="nucleotide sequence ID" value="NZ_CP038152.1"/>
</dbReference>
<sequence>MNNSRQELLCLLHDACMYGQGAAQLLTVFLERHRDCGQDCAEIEISLAKTVENQRLLAECLARIAEKTEVPLPQAMDCSTALRLEDPSAENVLRELSHLRTGILQEIERYSCVIATAEVSGFFHTRLVCEGVLSDKLSMAAWLEQRASLNDQPGPA</sequence>
<organism evidence="1 2">
    <name type="scientific">Paraburkholderia pallida</name>
    <dbReference type="NCBI Taxonomy" id="2547399"/>
    <lineage>
        <taxon>Bacteria</taxon>
        <taxon>Pseudomonadati</taxon>
        <taxon>Pseudomonadota</taxon>
        <taxon>Betaproteobacteria</taxon>
        <taxon>Burkholderiales</taxon>
        <taxon>Burkholderiaceae</taxon>
        <taxon>Paraburkholderia</taxon>
    </lineage>
</organism>
<evidence type="ECO:0008006" key="3">
    <source>
        <dbReference type="Google" id="ProtNLM"/>
    </source>
</evidence>
<proteinExistence type="predicted"/>
<dbReference type="EMBL" id="CP038152">
    <property type="protein sequence ID" value="QBR04047.1"/>
    <property type="molecule type" value="Genomic_DNA"/>
</dbReference>
<evidence type="ECO:0000313" key="2">
    <source>
        <dbReference type="Proteomes" id="UP000295727"/>
    </source>
</evidence>
<dbReference type="OrthoDB" id="7273732at2"/>
<accession>A0A4P7D9C6</accession>
<geneLocation type="plasmid" evidence="1 2">
    <name>unnamed1</name>
</geneLocation>
<dbReference type="AlphaFoldDB" id="A0A4P7D9C6"/>
<reference evidence="1 2" key="1">
    <citation type="submission" date="2019-03" db="EMBL/GenBank/DDBJ databases">
        <title>Paraburkholderia sp. 7MH5, isolated from subtropical forest soil.</title>
        <authorList>
            <person name="Gao Z.-H."/>
            <person name="Qiu L.-H."/>
        </authorList>
    </citation>
    <scope>NUCLEOTIDE SEQUENCE [LARGE SCALE GENOMIC DNA]</scope>
    <source>
        <strain evidence="1 2">7MH5</strain>
        <plasmid evidence="1 2">unnamed1</plasmid>
    </source>
</reference>